<feature type="compositionally biased region" description="Low complexity" evidence="1">
    <location>
        <begin position="82"/>
        <end position="92"/>
    </location>
</feature>
<dbReference type="SUPFAM" id="SSF55486">
    <property type="entry name" value="Metalloproteases ('zincins'), catalytic domain"/>
    <property type="match status" value="1"/>
</dbReference>
<dbReference type="EMBL" id="JADBDZ010000001">
    <property type="protein sequence ID" value="MBE1536316.1"/>
    <property type="molecule type" value="Genomic_DNA"/>
</dbReference>
<evidence type="ECO:0000259" key="2">
    <source>
        <dbReference type="Pfam" id="PF11350"/>
    </source>
</evidence>
<dbReference type="Proteomes" id="UP000627838">
    <property type="component" value="Unassembled WGS sequence"/>
</dbReference>
<evidence type="ECO:0000313" key="4">
    <source>
        <dbReference type="Proteomes" id="UP000627838"/>
    </source>
</evidence>
<dbReference type="Pfam" id="PF11350">
    <property type="entry name" value="DUF3152"/>
    <property type="match status" value="1"/>
</dbReference>
<name>A0ABR9K0G2_9ACTN</name>
<evidence type="ECO:0000313" key="3">
    <source>
        <dbReference type="EMBL" id="MBE1536316.1"/>
    </source>
</evidence>
<dbReference type="InterPro" id="IPR022603">
    <property type="entry name" value="DUF3152"/>
</dbReference>
<feature type="region of interest" description="Disordered" evidence="1">
    <location>
        <begin position="1"/>
        <end position="29"/>
    </location>
</feature>
<feature type="compositionally biased region" description="Basic residues" evidence="1">
    <location>
        <begin position="13"/>
        <end position="25"/>
    </location>
</feature>
<organism evidence="3 4">
    <name type="scientific">Actinomadura algeriensis</name>
    <dbReference type="NCBI Taxonomy" id="1679523"/>
    <lineage>
        <taxon>Bacteria</taxon>
        <taxon>Bacillati</taxon>
        <taxon>Actinomycetota</taxon>
        <taxon>Actinomycetes</taxon>
        <taxon>Streptosporangiales</taxon>
        <taxon>Thermomonosporaceae</taxon>
        <taxon>Actinomadura</taxon>
    </lineage>
</organism>
<feature type="domain" description="DUF3152" evidence="2">
    <location>
        <begin position="104"/>
        <end position="269"/>
    </location>
</feature>
<evidence type="ECO:0000256" key="1">
    <source>
        <dbReference type="SAM" id="MobiDB-lite"/>
    </source>
</evidence>
<keyword evidence="4" id="KW-1185">Reference proteome</keyword>
<accession>A0ABR9K0G2</accession>
<comment type="caution">
    <text evidence="3">The sequence shown here is derived from an EMBL/GenBank/DDBJ whole genome shotgun (WGS) entry which is preliminary data.</text>
</comment>
<feature type="region of interest" description="Disordered" evidence="1">
    <location>
        <begin position="49"/>
        <end position="127"/>
    </location>
</feature>
<reference evidence="3 4" key="1">
    <citation type="submission" date="2020-10" db="EMBL/GenBank/DDBJ databases">
        <title>Sequencing the genomes of 1000 actinobacteria strains.</title>
        <authorList>
            <person name="Klenk H.-P."/>
        </authorList>
    </citation>
    <scope>NUCLEOTIDE SEQUENCE [LARGE SCALE GENOMIC DNA]</scope>
    <source>
        <strain evidence="3 4">DSM 46744</strain>
    </source>
</reference>
<gene>
    <name evidence="3" type="ORF">H4W34_006149</name>
</gene>
<feature type="compositionally biased region" description="Low complexity" evidence="1">
    <location>
        <begin position="115"/>
        <end position="124"/>
    </location>
</feature>
<feature type="compositionally biased region" description="Pro residues" evidence="1">
    <location>
        <begin position="65"/>
        <end position="76"/>
    </location>
</feature>
<dbReference type="RefSeq" id="WP_318784438.1">
    <property type="nucleotide sequence ID" value="NZ_JADBDZ010000001.1"/>
</dbReference>
<proteinExistence type="predicted"/>
<sequence>MHELQDPPAAPRPSRHRRRPRRRARWAGGAAAALALAAAAAAVVAAVGHGGTPADRSGQATTAPARPPSSTPPSSPAGPSGGAAAAAPQAGPVVNGRRQPAPVDVPRSASGDYAVVPGTTEPPEGTGGPVVRYLVEVERGLPFTGRAFAAQVHRILNDPRGWGHDGAMRFRRVSRGPVRFRVSLSSPALTDRVCAPLITGGQLSCREGERSVINALRWAAGDDSYGRDVLSYREYLIGHEVGHALGHGHRTCPGPGRPAPVMVQQTKSLYGCEPNPWPHPQG</sequence>
<protein>
    <recommendedName>
        <fullName evidence="2">DUF3152 domain-containing protein</fullName>
    </recommendedName>
</protein>